<dbReference type="InterPro" id="IPR050927">
    <property type="entry name" value="TRPM"/>
</dbReference>
<keyword evidence="7" id="KW-0407">Ion channel</keyword>
<dbReference type="EMBL" id="CAJOBF010003261">
    <property type="protein sequence ID" value="CAF4082280.1"/>
    <property type="molecule type" value="Genomic_DNA"/>
</dbReference>
<feature type="transmembrane region" description="Helical" evidence="9">
    <location>
        <begin position="933"/>
        <end position="950"/>
    </location>
</feature>
<keyword evidence="3 9" id="KW-0812">Transmembrane</keyword>
<dbReference type="PANTHER" id="PTHR13800:SF12">
    <property type="entry name" value="TRANSIENT RECEPTOR POTENTIAL CATION CHANNEL SUBFAMILY M MEMBER-LIKE 2"/>
    <property type="match status" value="1"/>
</dbReference>
<evidence type="ECO:0000259" key="10">
    <source>
        <dbReference type="Pfam" id="PF18139"/>
    </source>
</evidence>
<evidence type="ECO:0000256" key="1">
    <source>
        <dbReference type="ARBA" id="ARBA00004141"/>
    </source>
</evidence>
<evidence type="ECO:0000256" key="7">
    <source>
        <dbReference type="ARBA" id="ARBA00023303"/>
    </source>
</evidence>
<feature type="domain" description="TRPM-like" evidence="11">
    <location>
        <begin position="501"/>
        <end position="733"/>
    </location>
</feature>
<feature type="domain" description="TRPM SLOG" evidence="10">
    <location>
        <begin position="85"/>
        <end position="306"/>
    </location>
</feature>
<feature type="region of interest" description="Disordered" evidence="8">
    <location>
        <begin position="1231"/>
        <end position="1253"/>
    </location>
</feature>
<evidence type="ECO:0000256" key="8">
    <source>
        <dbReference type="SAM" id="MobiDB-lite"/>
    </source>
</evidence>
<evidence type="ECO:0000256" key="2">
    <source>
        <dbReference type="ARBA" id="ARBA00022448"/>
    </source>
</evidence>
<sequence length="1296" mass="148835">MSKSTDPHPLSNDSVVWTSAIDRLSFQKRICTTFIPKETDGECCVCNYDHSESETSPLIKTWNLESHTKNESTKCYGILPQSKLPYLRCDIKTELDQICLVLLGVWDIPVPGFIMRMISDADTTPNIKMEKELLQSISEAAVVSDAWIITSGYKEESISELVGEMVYKSRIKNPEISVSAIAVGKWGNIHDCHKIEERSPFNQSASYKGHGRYKLELNHTHYIFFDDGTCDSLDNGEFASNLAREISYGARRRIPLTSIVIGGTLHAVSSIFTDLQKQIPVVIVEGSGQIADLLCKYLKLTESSYKSFEIENQQTNATDEESIDHDDDMNITMIDEEFLQDDAGNSSSVNKITLREALRPLGRKRVEFANDVRKLYSNIRQEEYETKGKRLPVGELLSLDEEKSLGQYLFKLSRCITTTLRENIYTFNINTSKSLKETIYHAFIQARNNLSRTKTSHTTADDHVHLALRWNVADATDSQSATSSRIWNDSTKMAQNRLLLINALSKNLIVFIRNFVKLDIDITVLLGPDKYASRIINNSWSRNRQYLKELYSETRRKNRDPLYLLDQISRKLNIKEEMHLSTVLKILVGDFMDPLYENRTKNLGSTRLKTDENANIEKLDAEHIYRDLFLWCILTYRLEMAKIFLSQMKTRICSALVASKILKSFISYAPDKVSKEILLSKAADFEMYAIEFVRCSYFYDKYQTCELIMRRVDLYGGTTCLQMAIAANNKKFIHEDACQALLTNIWYDKLDPGREKTRLILNILTFGIWQIFASLYEKHFSKPSAKTQAADIVTSVPPQQRYYMLYAFDPPSKDTLAIHWTEILTIIIVTTMLLEEIRQFFFQDQSSLKGKIYAYFDLNNRVSNLFLILPAYLLFYAGLVLRFAQTNSESFTAARIVMAFDLQLWFISSTLFIGIDSNLGPNLVMIRKMTNNLLLFIIIIIIFIFGYGITSRSMIAYNTIDFNSRAFLREIFYPAYYFVLGSFDGELEKLNSKPEASTHIATHILFAFHMLFVNILLVNLLIGLFSFTITDIQTQARYIWAYDRCNIIRTYTARPALFPPFTFLISIVEFFQWCWKIVYRNCLAKTKFHENESKCFKMIPADDAVDYAWSEFERYSTNDYIRQLLDAQTTILANVMTSSIPTESSSSSAADSNYAKSDLNDLQDNVERSHNETTERLESMENAITELQSKIVQMEERTNSQLKNRKYVNKALDWIMQAMANAKMSELIPPWIGSDSSRSNSISQRQQNDVQDVQSNLPTTTVDSRAQQIPQQQVRPAASSEFCIEIRSLSFDDDSV</sequence>
<dbReference type="EMBL" id="CAJNRG010001043">
    <property type="protein sequence ID" value="CAF2026315.1"/>
    <property type="molecule type" value="Genomic_DNA"/>
</dbReference>
<dbReference type="GO" id="GO:0099604">
    <property type="term" value="F:ligand-gated calcium channel activity"/>
    <property type="evidence" value="ECO:0007669"/>
    <property type="project" value="TreeGrafter"/>
</dbReference>
<organism evidence="13 15">
    <name type="scientific">Rotaria magnacalcarata</name>
    <dbReference type="NCBI Taxonomy" id="392030"/>
    <lineage>
        <taxon>Eukaryota</taxon>
        <taxon>Metazoa</taxon>
        <taxon>Spiralia</taxon>
        <taxon>Gnathifera</taxon>
        <taxon>Rotifera</taxon>
        <taxon>Eurotatoria</taxon>
        <taxon>Bdelloidea</taxon>
        <taxon>Philodinida</taxon>
        <taxon>Philodinidae</taxon>
        <taxon>Rotaria</taxon>
    </lineage>
</organism>
<comment type="caution">
    <text evidence="13">The sequence shown here is derived from an EMBL/GenBank/DDBJ whole genome shotgun (WGS) entry which is preliminary data.</text>
</comment>
<protein>
    <submittedName>
        <fullName evidence="13">Uncharacterized protein</fullName>
    </submittedName>
</protein>
<evidence type="ECO:0000259" key="11">
    <source>
        <dbReference type="Pfam" id="PF25508"/>
    </source>
</evidence>
<feature type="transmembrane region" description="Helical" evidence="9">
    <location>
        <begin position="816"/>
        <end position="834"/>
    </location>
</feature>
<keyword evidence="6 9" id="KW-0472">Membrane</keyword>
<dbReference type="PANTHER" id="PTHR13800">
    <property type="entry name" value="TRANSIENT RECEPTOR POTENTIAL CATION CHANNEL, SUBFAMILY M, MEMBER 6"/>
    <property type="match status" value="1"/>
</dbReference>
<keyword evidence="15" id="KW-1185">Reference proteome</keyword>
<keyword evidence="2" id="KW-0813">Transport</keyword>
<name>A0A819Q693_9BILA</name>
<dbReference type="InterPro" id="IPR057366">
    <property type="entry name" value="TRPM-like"/>
</dbReference>
<dbReference type="Proteomes" id="UP000663887">
    <property type="component" value="Unassembled WGS sequence"/>
</dbReference>
<feature type="region of interest" description="Disordered" evidence="8">
    <location>
        <begin position="1159"/>
        <end position="1178"/>
    </location>
</feature>
<dbReference type="Proteomes" id="UP000663842">
    <property type="component" value="Unassembled WGS sequence"/>
</dbReference>
<accession>A0A819Q693</accession>
<evidence type="ECO:0000256" key="6">
    <source>
        <dbReference type="ARBA" id="ARBA00023136"/>
    </source>
</evidence>
<dbReference type="EMBL" id="CAJOBG010002752">
    <property type="protein sequence ID" value="CAF4026264.1"/>
    <property type="molecule type" value="Genomic_DNA"/>
</dbReference>
<feature type="transmembrane region" description="Helical" evidence="9">
    <location>
        <begin position="1000"/>
        <end position="1027"/>
    </location>
</feature>
<evidence type="ECO:0000313" key="13">
    <source>
        <dbReference type="EMBL" id="CAF4026264.1"/>
    </source>
</evidence>
<gene>
    <name evidence="13" type="ORF">OVN521_LOCUS16506</name>
    <name evidence="14" type="ORF">UXM345_LOCUS21142</name>
    <name evidence="12" type="ORF">XDN619_LOCUS4580</name>
</gene>
<feature type="transmembrane region" description="Helical" evidence="9">
    <location>
        <begin position="865"/>
        <end position="884"/>
    </location>
</feature>
<evidence type="ECO:0000256" key="9">
    <source>
        <dbReference type="SAM" id="Phobius"/>
    </source>
</evidence>
<evidence type="ECO:0000313" key="14">
    <source>
        <dbReference type="EMBL" id="CAF4082280.1"/>
    </source>
</evidence>
<feature type="compositionally biased region" description="Basic and acidic residues" evidence="8">
    <location>
        <begin position="1165"/>
        <end position="1178"/>
    </location>
</feature>
<reference evidence="13" key="1">
    <citation type="submission" date="2021-02" db="EMBL/GenBank/DDBJ databases">
        <authorList>
            <person name="Nowell W R."/>
        </authorList>
    </citation>
    <scope>NUCLEOTIDE SEQUENCE</scope>
</reference>
<dbReference type="Pfam" id="PF18139">
    <property type="entry name" value="LSDAT_euk"/>
    <property type="match status" value="1"/>
</dbReference>
<keyword evidence="4 9" id="KW-1133">Transmembrane helix</keyword>
<dbReference type="GO" id="GO:0005886">
    <property type="term" value="C:plasma membrane"/>
    <property type="evidence" value="ECO:0007669"/>
    <property type="project" value="TreeGrafter"/>
</dbReference>
<dbReference type="InterPro" id="IPR041491">
    <property type="entry name" value="TRPM_SLOG"/>
</dbReference>
<evidence type="ECO:0000256" key="3">
    <source>
        <dbReference type="ARBA" id="ARBA00022692"/>
    </source>
</evidence>
<evidence type="ECO:0000313" key="12">
    <source>
        <dbReference type="EMBL" id="CAF2026315.1"/>
    </source>
</evidence>
<dbReference type="Proteomes" id="UP000663866">
    <property type="component" value="Unassembled WGS sequence"/>
</dbReference>
<evidence type="ECO:0000313" key="15">
    <source>
        <dbReference type="Proteomes" id="UP000663866"/>
    </source>
</evidence>
<keyword evidence="5" id="KW-0406">Ion transport</keyword>
<evidence type="ECO:0000256" key="4">
    <source>
        <dbReference type="ARBA" id="ARBA00022989"/>
    </source>
</evidence>
<proteinExistence type="predicted"/>
<evidence type="ECO:0000256" key="5">
    <source>
        <dbReference type="ARBA" id="ARBA00023065"/>
    </source>
</evidence>
<feature type="compositionally biased region" description="Low complexity" evidence="8">
    <location>
        <begin position="1234"/>
        <end position="1249"/>
    </location>
</feature>
<comment type="subcellular location">
    <subcellularLocation>
        <location evidence="1">Membrane</location>
        <topology evidence="1">Multi-pass membrane protein</topology>
    </subcellularLocation>
</comment>
<dbReference type="Pfam" id="PF25508">
    <property type="entry name" value="TRPM2"/>
    <property type="match status" value="1"/>
</dbReference>